<protein>
    <submittedName>
        <fullName evidence="1">Uncharacterized protein</fullName>
    </submittedName>
</protein>
<gene>
    <name evidence="1" type="ORF">BHD05_11265</name>
</gene>
<evidence type="ECO:0000313" key="1">
    <source>
        <dbReference type="EMBL" id="QHO70135.1"/>
    </source>
</evidence>
<keyword evidence="2" id="KW-1185">Reference proteome</keyword>
<proteinExistence type="predicted"/>
<dbReference type="EMBL" id="CP017146">
    <property type="protein sequence ID" value="QHO70135.1"/>
    <property type="molecule type" value="Genomic_DNA"/>
</dbReference>
<evidence type="ECO:0000313" key="2">
    <source>
        <dbReference type="Proteomes" id="UP000464507"/>
    </source>
</evidence>
<dbReference type="KEGG" id="mant:BHD05_11265"/>
<organism evidence="1 2">
    <name type="scientific">Marisediminicola antarctica</name>
    <dbReference type="NCBI Taxonomy" id="674079"/>
    <lineage>
        <taxon>Bacteria</taxon>
        <taxon>Bacillati</taxon>
        <taxon>Actinomycetota</taxon>
        <taxon>Actinomycetes</taxon>
        <taxon>Micrococcales</taxon>
        <taxon>Microbacteriaceae</taxon>
        <taxon>Marisediminicola</taxon>
    </lineage>
</organism>
<name>A0A7L5AK08_9MICO</name>
<dbReference type="Proteomes" id="UP000464507">
    <property type="component" value="Chromosome"/>
</dbReference>
<reference evidence="1 2" key="1">
    <citation type="submission" date="2016-09" db="EMBL/GenBank/DDBJ databases">
        <title>Complete genome sequence of microbes from the polar regions.</title>
        <authorList>
            <person name="Liao L."/>
            <person name="Chen B."/>
        </authorList>
    </citation>
    <scope>NUCLEOTIDE SEQUENCE [LARGE SCALE GENOMIC DNA]</scope>
    <source>
        <strain evidence="1 2">ZS314</strain>
    </source>
</reference>
<sequence>MAWDDNSEITIRLSLRGEEIWLLAGSGTLLRFVAASDGEFDHEGIGYVINQILHGAAIEFFGVAEDTDNVNFATGFEIGQSQEFAGGLNGSQARFRTRLAGPMASAALTILE</sequence>
<accession>A0A7L5AK08</accession>
<dbReference type="AlphaFoldDB" id="A0A7L5AK08"/>